<name>A0A3M7ICI6_HORWE</name>
<keyword evidence="1" id="KW-0175">Coiled coil</keyword>
<dbReference type="InterPro" id="IPR011333">
    <property type="entry name" value="SKP1/BTB/POZ_sf"/>
</dbReference>
<protein>
    <recommendedName>
        <fullName evidence="2">BTB domain-containing protein</fullName>
    </recommendedName>
</protein>
<dbReference type="SUPFAM" id="SSF54695">
    <property type="entry name" value="POZ domain"/>
    <property type="match status" value="1"/>
</dbReference>
<feature type="domain" description="BTB" evidence="2">
    <location>
        <begin position="23"/>
        <end position="90"/>
    </location>
</feature>
<dbReference type="AlphaFoldDB" id="A0A3M7ICI6"/>
<dbReference type="InterPro" id="IPR000210">
    <property type="entry name" value="BTB/POZ_dom"/>
</dbReference>
<dbReference type="Pfam" id="PF00651">
    <property type="entry name" value="BTB"/>
    <property type="match status" value="1"/>
</dbReference>
<sequence length="342" mass="38612">MANVYAQSLLSEVAELWRTGEGSDMTIKCEGRKFKVHRLLLSAASPILKAACQNGMRESQTGVVEHQTFDADTVERMLEFIYTRDYEIPWVTAVATGAIRTSASDSDANEVLVTGASARWIAHIRMYAIGDYYQLPALKDQALVKLREAAAGTFLFEFLDFGYVVKEAHELIGMHDTGFHRMIQDFCLKCVTALTKDKTFMTAMAEVQETQEFAAILLGRVTEKLVTKVQESEIATATLADDLKWAQWYLENANRSLEREQKAHQRAMQDREALLSQRNHYQAVIQRLMDDLAKLPLRCPNFRCGGANKAPLKLQRQAHAEYGEGQGFVEIKCGRCRDKMSK</sequence>
<gene>
    <name evidence="3" type="ORF">D0859_12850</name>
</gene>
<evidence type="ECO:0000256" key="1">
    <source>
        <dbReference type="SAM" id="Coils"/>
    </source>
</evidence>
<dbReference type="PANTHER" id="PTHR47843:SF5">
    <property type="entry name" value="BTB_POZ DOMAIN PROTEIN"/>
    <property type="match status" value="1"/>
</dbReference>
<reference evidence="3 4" key="1">
    <citation type="journal article" date="2018" name="BMC Genomics">
        <title>Genomic evidence for intraspecific hybridization in a clonal and extremely halotolerant yeast.</title>
        <authorList>
            <person name="Gostincar C."/>
            <person name="Stajich J.E."/>
            <person name="Zupancic J."/>
            <person name="Zalar P."/>
            <person name="Gunde-Cimerman N."/>
        </authorList>
    </citation>
    <scope>NUCLEOTIDE SEQUENCE [LARGE SCALE GENOMIC DNA]</scope>
    <source>
        <strain evidence="3 4">EXF-120</strain>
    </source>
</reference>
<dbReference type="SMART" id="SM00225">
    <property type="entry name" value="BTB"/>
    <property type="match status" value="1"/>
</dbReference>
<dbReference type="CDD" id="cd18186">
    <property type="entry name" value="BTB_POZ_ZBTB_KLHL-like"/>
    <property type="match status" value="1"/>
</dbReference>
<feature type="coiled-coil region" evidence="1">
    <location>
        <begin position="250"/>
        <end position="277"/>
    </location>
</feature>
<accession>A0A3M7ICI6</accession>
<evidence type="ECO:0000313" key="4">
    <source>
        <dbReference type="Proteomes" id="UP000281677"/>
    </source>
</evidence>
<dbReference type="PROSITE" id="PS50097">
    <property type="entry name" value="BTB"/>
    <property type="match status" value="1"/>
</dbReference>
<evidence type="ECO:0000313" key="3">
    <source>
        <dbReference type="EMBL" id="RMZ23112.1"/>
    </source>
</evidence>
<dbReference type="OrthoDB" id="6359816at2759"/>
<dbReference type="EMBL" id="QWIT01000510">
    <property type="protein sequence ID" value="RMZ23112.1"/>
    <property type="molecule type" value="Genomic_DNA"/>
</dbReference>
<dbReference type="Proteomes" id="UP000281677">
    <property type="component" value="Unassembled WGS sequence"/>
</dbReference>
<organism evidence="3 4">
    <name type="scientific">Hortaea werneckii</name>
    <name type="common">Black yeast</name>
    <name type="synonym">Cladosporium werneckii</name>
    <dbReference type="NCBI Taxonomy" id="91943"/>
    <lineage>
        <taxon>Eukaryota</taxon>
        <taxon>Fungi</taxon>
        <taxon>Dikarya</taxon>
        <taxon>Ascomycota</taxon>
        <taxon>Pezizomycotina</taxon>
        <taxon>Dothideomycetes</taxon>
        <taxon>Dothideomycetidae</taxon>
        <taxon>Mycosphaerellales</taxon>
        <taxon>Teratosphaeriaceae</taxon>
        <taxon>Hortaea</taxon>
    </lineage>
</organism>
<dbReference type="PANTHER" id="PTHR47843">
    <property type="entry name" value="BTB DOMAIN-CONTAINING PROTEIN-RELATED"/>
    <property type="match status" value="1"/>
</dbReference>
<proteinExistence type="predicted"/>
<comment type="caution">
    <text evidence="3">The sequence shown here is derived from an EMBL/GenBank/DDBJ whole genome shotgun (WGS) entry which is preliminary data.</text>
</comment>
<dbReference type="VEuPathDB" id="FungiDB:BTJ68_02313"/>
<dbReference type="Gene3D" id="3.30.710.10">
    <property type="entry name" value="Potassium Channel Kv1.1, Chain A"/>
    <property type="match status" value="1"/>
</dbReference>
<evidence type="ECO:0000259" key="2">
    <source>
        <dbReference type="PROSITE" id="PS50097"/>
    </source>
</evidence>